<evidence type="ECO:0000259" key="2">
    <source>
        <dbReference type="Pfam" id="PF12708"/>
    </source>
</evidence>
<reference evidence="3 4" key="1">
    <citation type="submission" date="2020-07" db="EMBL/GenBank/DDBJ databases">
        <title>Sequencing the genomes of 1000 actinobacteria strains.</title>
        <authorList>
            <person name="Klenk H.-P."/>
        </authorList>
    </citation>
    <scope>NUCLEOTIDE SEQUENCE [LARGE SCALE GENOMIC DNA]</scope>
    <source>
        <strain evidence="3 4">DSM 40398</strain>
    </source>
</reference>
<feature type="domain" description="Rhamnogalacturonase A/B/Epimerase-like pectate lyase" evidence="2">
    <location>
        <begin position="36"/>
        <end position="101"/>
    </location>
</feature>
<dbReference type="InterPro" id="IPR011050">
    <property type="entry name" value="Pectin_lyase_fold/virulence"/>
</dbReference>
<keyword evidence="4" id="KW-1185">Reference proteome</keyword>
<comment type="caution">
    <text evidence="3">The sequence shown here is derived from an EMBL/GenBank/DDBJ whole genome shotgun (WGS) entry which is preliminary data.</text>
</comment>
<accession>A0A7Y9EQ26</accession>
<dbReference type="Gene3D" id="2.160.20.10">
    <property type="entry name" value="Single-stranded right-handed beta-helix, Pectin lyase-like"/>
    <property type="match status" value="1"/>
</dbReference>
<sequence length="466" mass="49078">MTAAVLLGGILGVPDASAAWRGPAVAASCSSLVNAVTTGGAAGDGQTDDTDGIQRTITMAYEQGACVYLPPGVYRITRDLDWTRPASIIGNAGSAAVLYSPDNKALADTVYGNQWDRAPLVDNVVFDGLRIDLNGPYKSGLAIKRSVFVNRIAPGETPTGGGSNTFTTAQVAAKLSNLRESQVTDSIFLSDRPVDGGTPVYTYRTTGVTVSGNLIGADLSSLGWLSRWPGSRSWTQPPAARLDQLRRLTGLPNALGHLQRGGAFQLDQNLTVSGNIVIRDPRSRAKSDHALYAWGFGGLIVKGNWVRGWPQSAAGGLKVRNGTTATIAGNHLDGTAVLLYTYAATNVPEVFQDVVVCGNVYDIRNVTAGSDHSGIQYWRNFAGTDVERSIAVFGNRFIDPAAGQPGRPDISQSAGDPDAFGVHDNTYPDGSPVPVVGMRPATPTTQQQARCSGVTAPEMQVPEYTG</sequence>
<dbReference type="SUPFAM" id="SSF51126">
    <property type="entry name" value="Pectin lyase-like"/>
    <property type="match status" value="1"/>
</dbReference>
<evidence type="ECO:0000256" key="1">
    <source>
        <dbReference type="SAM" id="MobiDB-lite"/>
    </source>
</evidence>
<dbReference type="Proteomes" id="UP000529783">
    <property type="component" value="Unassembled WGS sequence"/>
</dbReference>
<evidence type="ECO:0000313" key="3">
    <source>
        <dbReference type="EMBL" id="NYD51661.1"/>
    </source>
</evidence>
<organism evidence="3 4">
    <name type="scientific">Actinomadura luteofluorescens</name>
    <dbReference type="NCBI Taxonomy" id="46163"/>
    <lineage>
        <taxon>Bacteria</taxon>
        <taxon>Bacillati</taxon>
        <taxon>Actinomycetota</taxon>
        <taxon>Actinomycetes</taxon>
        <taxon>Streptosporangiales</taxon>
        <taxon>Thermomonosporaceae</taxon>
        <taxon>Actinomadura</taxon>
    </lineage>
</organism>
<proteinExistence type="predicted"/>
<gene>
    <name evidence="3" type="ORF">BJY14_007644</name>
</gene>
<dbReference type="EMBL" id="JACCBA010000001">
    <property type="protein sequence ID" value="NYD51661.1"/>
    <property type="molecule type" value="Genomic_DNA"/>
</dbReference>
<evidence type="ECO:0000313" key="4">
    <source>
        <dbReference type="Proteomes" id="UP000529783"/>
    </source>
</evidence>
<dbReference type="AlphaFoldDB" id="A0A7Y9EQ26"/>
<dbReference type="RefSeq" id="WP_179848013.1">
    <property type="nucleotide sequence ID" value="NZ_JACCBA010000001.1"/>
</dbReference>
<dbReference type="Pfam" id="PF12708">
    <property type="entry name" value="Pect-lyase_RHGA_epim"/>
    <property type="match status" value="1"/>
</dbReference>
<dbReference type="InterPro" id="IPR024535">
    <property type="entry name" value="RHGA/B-epi-like_pectate_lyase"/>
</dbReference>
<dbReference type="InterPro" id="IPR012334">
    <property type="entry name" value="Pectin_lyas_fold"/>
</dbReference>
<feature type="region of interest" description="Disordered" evidence="1">
    <location>
        <begin position="401"/>
        <end position="466"/>
    </location>
</feature>
<name>A0A7Y9EQ26_9ACTN</name>
<protein>
    <recommendedName>
        <fullName evidence="2">Rhamnogalacturonase A/B/Epimerase-like pectate lyase domain-containing protein</fullName>
    </recommendedName>
</protein>